<name>A0ABX8RRZ2_NOCIO</name>
<dbReference type="Proteomes" id="UP000694257">
    <property type="component" value="Chromosome"/>
</dbReference>
<sequence length="86" mass="9859">MTKRNLTLQLDEELITEAKVIAARQGTSLSALLAQQVRELVTDTARYEAARHQALQAMAMAAERTGEGPVEWRREDLYDRWESRSR</sequence>
<accession>A0ABX8RRZ2</accession>
<proteinExistence type="predicted"/>
<reference evidence="1 2" key="1">
    <citation type="submission" date="2021-07" db="EMBL/GenBank/DDBJ databases">
        <title>Whole Genome Sequence of Nocardia Iowensis.</title>
        <authorList>
            <person name="Lamm A."/>
            <person name="Collins-Fairclough A.M."/>
            <person name="Bunk B."/>
            <person name="Sproer C."/>
        </authorList>
    </citation>
    <scope>NUCLEOTIDE SEQUENCE [LARGE SCALE GENOMIC DNA]</scope>
    <source>
        <strain evidence="1 2">NRRL 5646</strain>
    </source>
</reference>
<dbReference type="RefSeq" id="WP_218473669.1">
    <property type="nucleotide sequence ID" value="NZ_BAABJN010000005.1"/>
</dbReference>
<evidence type="ECO:0000313" key="2">
    <source>
        <dbReference type="Proteomes" id="UP000694257"/>
    </source>
</evidence>
<gene>
    <name evidence="1" type="ORF">KV110_04455</name>
</gene>
<evidence type="ECO:0008006" key="3">
    <source>
        <dbReference type="Google" id="ProtNLM"/>
    </source>
</evidence>
<keyword evidence="2" id="KW-1185">Reference proteome</keyword>
<dbReference type="EMBL" id="CP078145">
    <property type="protein sequence ID" value="QXN92410.1"/>
    <property type="molecule type" value="Genomic_DNA"/>
</dbReference>
<evidence type="ECO:0000313" key="1">
    <source>
        <dbReference type="EMBL" id="QXN92410.1"/>
    </source>
</evidence>
<dbReference type="Pfam" id="PF19891">
    <property type="entry name" value="DUF6364"/>
    <property type="match status" value="1"/>
</dbReference>
<dbReference type="InterPro" id="IPR045944">
    <property type="entry name" value="DUF6364"/>
</dbReference>
<organism evidence="1 2">
    <name type="scientific">Nocardia iowensis</name>
    <dbReference type="NCBI Taxonomy" id="204891"/>
    <lineage>
        <taxon>Bacteria</taxon>
        <taxon>Bacillati</taxon>
        <taxon>Actinomycetota</taxon>
        <taxon>Actinomycetes</taxon>
        <taxon>Mycobacteriales</taxon>
        <taxon>Nocardiaceae</taxon>
        <taxon>Nocardia</taxon>
    </lineage>
</organism>
<protein>
    <recommendedName>
        <fullName evidence="3">CopG family transcriptional regulator</fullName>
    </recommendedName>
</protein>